<gene>
    <name evidence="5" type="ORF">BVC80_1787g65</name>
</gene>
<dbReference type="PROSITE" id="PS51143">
    <property type="entry name" value="MT_A70"/>
    <property type="match status" value="1"/>
</dbReference>
<evidence type="ECO:0000256" key="1">
    <source>
        <dbReference type="ARBA" id="ARBA00004123"/>
    </source>
</evidence>
<feature type="compositionally biased region" description="Basic and acidic residues" evidence="4">
    <location>
        <begin position="167"/>
        <end position="319"/>
    </location>
</feature>
<evidence type="ECO:0000256" key="2">
    <source>
        <dbReference type="ARBA" id="ARBA00023242"/>
    </source>
</evidence>
<dbReference type="PROSITE" id="PS00092">
    <property type="entry name" value="N6_MTASE"/>
    <property type="match status" value="1"/>
</dbReference>
<accession>A0A200QU54</accession>
<feature type="region of interest" description="Disordered" evidence="4">
    <location>
        <begin position="794"/>
        <end position="817"/>
    </location>
</feature>
<dbReference type="PANTHER" id="PTHR13107">
    <property type="entry name" value="N6-ADENOSINE-METHYLTRANSFERASE NON-CATALYTIC SUBUNIT"/>
    <property type="match status" value="1"/>
</dbReference>
<dbReference type="GO" id="GO:0005634">
    <property type="term" value="C:nucleus"/>
    <property type="evidence" value="ECO:0007669"/>
    <property type="project" value="UniProtKB-SubCell"/>
</dbReference>
<comment type="caution">
    <text evidence="5">The sequence shown here is derived from an EMBL/GenBank/DDBJ whole genome shotgun (WGS) entry which is preliminary data.</text>
</comment>
<name>A0A200QU54_MACCD</name>
<feature type="compositionally biased region" description="Basic and acidic residues" evidence="4">
    <location>
        <begin position="416"/>
        <end position="500"/>
    </location>
</feature>
<dbReference type="InterPro" id="IPR007757">
    <property type="entry name" value="MT-A70-like"/>
</dbReference>
<dbReference type="OrthoDB" id="14833at2759"/>
<feature type="compositionally biased region" description="Basic and acidic residues" evidence="4">
    <location>
        <begin position="344"/>
        <end position="355"/>
    </location>
</feature>
<evidence type="ECO:0000256" key="4">
    <source>
        <dbReference type="SAM" id="MobiDB-lite"/>
    </source>
</evidence>
<comment type="subcellular location">
    <subcellularLocation>
        <location evidence="1">Nucleus</location>
    </subcellularLocation>
</comment>
<dbReference type="AlphaFoldDB" id="A0A200QU54"/>
<feature type="compositionally biased region" description="Polar residues" evidence="4">
    <location>
        <begin position="541"/>
        <end position="551"/>
    </location>
</feature>
<protein>
    <submittedName>
        <fullName evidence="5">MT-A70-like</fullName>
    </submittedName>
</protein>
<dbReference type="SUPFAM" id="SSF53335">
    <property type="entry name" value="S-adenosyl-L-methionine-dependent methyltransferases"/>
    <property type="match status" value="1"/>
</dbReference>
<evidence type="ECO:0000256" key="3">
    <source>
        <dbReference type="PROSITE-ProRule" id="PRU00489"/>
    </source>
</evidence>
<dbReference type="GO" id="GO:0036396">
    <property type="term" value="C:RNA N6-methyladenosine methyltransferase complex"/>
    <property type="evidence" value="ECO:0007669"/>
    <property type="project" value="TreeGrafter"/>
</dbReference>
<feature type="region of interest" description="Disordered" evidence="4">
    <location>
        <begin position="1"/>
        <end position="666"/>
    </location>
</feature>
<dbReference type="STRING" id="56857.A0A200QU54"/>
<dbReference type="InterPro" id="IPR029063">
    <property type="entry name" value="SAM-dependent_MTases_sf"/>
</dbReference>
<dbReference type="EMBL" id="MVGT01001064">
    <property type="protein sequence ID" value="OVA13993.1"/>
    <property type="molecule type" value="Genomic_DNA"/>
</dbReference>
<feature type="region of interest" description="Disordered" evidence="4">
    <location>
        <begin position="1114"/>
        <end position="1177"/>
    </location>
</feature>
<dbReference type="PROSITE" id="PS51592">
    <property type="entry name" value="SAM_MTA70L_2"/>
    <property type="match status" value="1"/>
</dbReference>
<dbReference type="GO" id="GO:0003729">
    <property type="term" value="F:mRNA binding"/>
    <property type="evidence" value="ECO:0007669"/>
    <property type="project" value="TreeGrafter"/>
</dbReference>
<comment type="similarity">
    <text evidence="3">Belongs to the MT-A70-like family.</text>
</comment>
<dbReference type="Pfam" id="PF05063">
    <property type="entry name" value="MT-A70"/>
    <property type="match status" value="1"/>
</dbReference>
<dbReference type="GO" id="GO:0008168">
    <property type="term" value="F:methyltransferase activity"/>
    <property type="evidence" value="ECO:0007669"/>
    <property type="project" value="InterPro"/>
</dbReference>
<evidence type="ECO:0000313" key="5">
    <source>
        <dbReference type="EMBL" id="OVA13993.1"/>
    </source>
</evidence>
<feature type="compositionally biased region" description="Polar residues" evidence="4">
    <location>
        <begin position="632"/>
        <end position="645"/>
    </location>
</feature>
<keyword evidence="6" id="KW-1185">Reference proteome</keyword>
<dbReference type="GO" id="GO:0032259">
    <property type="term" value="P:methylation"/>
    <property type="evidence" value="ECO:0007669"/>
    <property type="project" value="InterPro"/>
</dbReference>
<dbReference type="InParanoid" id="A0A200QU54"/>
<dbReference type="OMA" id="WAYMQEN"/>
<evidence type="ECO:0000313" key="6">
    <source>
        <dbReference type="Proteomes" id="UP000195402"/>
    </source>
</evidence>
<feature type="compositionally biased region" description="Basic residues" evidence="4">
    <location>
        <begin position="37"/>
        <end position="47"/>
    </location>
</feature>
<feature type="compositionally biased region" description="Basic and acidic residues" evidence="4">
    <location>
        <begin position="59"/>
        <end position="74"/>
    </location>
</feature>
<feature type="compositionally biased region" description="Polar residues" evidence="4">
    <location>
        <begin position="586"/>
        <end position="597"/>
    </location>
</feature>
<dbReference type="InterPro" id="IPR002052">
    <property type="entry name" value="DNA_methylase_N6_adenine_CS"/>
</dbReference>
<dbReference type="Proteomes" id="UP000195402">
    <property type="component" value="Unassembled WGS sequence"/>
</dbReference>
<organism evidence="5 6">
    <name type="scientific">Macleaya cordata</name>
    <name type="common">Five-seeded plume-poppy</name>
    <name type="synonym">Bocconia cordata</name>
    <dbReference type="NCBI Taxonomy" id="56857"/>
    <lineage>
        <taxon>Eukaryota</taxon>
        <taxon>Viridiplantae</taxon>
        <taxon>Streptophyta</taxon>
        <taxon>Embryophyta</taxon>
        <taxon>Tracheophyta</taxon>
        <taxon>Spermatophyta</taxon>
        <taxon>Magnoliopsida</taxon>
        <taxon>Ranunculales</taxon>
        <taxon>Papaveraceae</taxon>
        <taxon>Papaveroideae</taxon>
        <taxon>Macleaya</taxon>
    </lineage>
</organism>
<reference evidence="5 6" key="1">
    <citation type="journal article" date="2017" name="Mol. Plant">
        <title>The Genome of Medicinal Plant Macleaya cordata Provides New Insights into Benzylisoquinoline Alkaloids Metabolism.</title>
        <authorList>
            <person name="Liu X."/>
            <person name="Liu Y."/>
            <person name="Huang P."/>
            <person name="Ma Y."/>
            <person name="Qing Z."/>
            <person name="Tang Q."/>
            <person name="Cao H."/>
            <person name="Cheng P."/>
            <person name="Zheng Y."/>
            <person name="Yuan Z."/>
            <person name="Zhou Y."/>
            <person name="Liu J."/>
            <person name="Tang Z."/>
            <person name="Zhuo Y."/>
            <person name="Zhang Y."/>
            <person name="Yu L."/>
            <person name="Huang J."/>
            <person name="Yang P."/>
            <person name="Peng Q."/>
            <person name="Zhang J."/>
            <person name="Jiang W."/>
            <person name="Zhang Z."/>
            <person name="Lin K."/>
            <person name="Ro D.K."/>
            <person name="Chen X."/>
            <person name="Xiong X."/>
            <person name="Shang Y."/>
            <person name="Huang S."/>
            <person name="Zeng J."/>
        </authorList>
    </citation>
    <scope>NUCLEOTIDE SEQUENCE [LARGE SCALE GENOMIC DNA]</scope>
    <source>
        <strain evidence="6">cv. BLH2017</strain>
        <tissue evidence="5">Root</tissue>
    </source>
</reference>
<feature type="compositionally biased region" description="Basic and acidic residues" evidence="4">
    <location>
        <begin position="11"/>
        <end position="26"/>
    </location>
</feature>
<proteinExistence type="inferred from homology"/>
<feature type="compositionally biased region" description="Low complexity" evidence="4">
    <location>
        <begin position="1125"/>
        <end position="1141"/>
    </location>
</feature>
<feature type="compositionally biased region" description="Basic and acidic residues" evidence="4">
    <location>
        <begin position="91"/>
        <end position="132"/>
    </location>
</feature>
<feature type="compositionally biased region" description="Basic and acidic residues" evidence="4">
    <location>
        <begin position="366"/>
        <end position="391"/>
    </location>
</feature>
<sequence>MDGLESIRSYVKRDTEDSSDVKGDRAGDEEDWESSDKRKHRSSKSRKHTNEEDTEEWDSGGKRKSTGDRAESRKRSGGSSRACSGDEDDYDTRKEVRSKQPKKYQEERSEKKSSSGFQDRESENSRKGRDVSGSKGLGSADENERSSLRKTNAKPSGHESSQSKSRSKVESSHDGELEKLQDRDSRYSERKESSRDKGHGSRDQERNPRRRWDESDSVRKTEESNIVEKADLRSGKAPDVKHGSSRERNVDVRNEHSESKGRAVDSTGDKGIKTSNAEEKRVDGERSKSRSRTETQEEENRRSSMTREERSGGLRDDKSRRFREKSGGLVEDVESSAHRSSTKAHGEKTEKHKQQTDTAYGGHNVVESRERSVNTDEDGHARSRDRVGREVRHSRRSQSPERGGRRRRESDDSESDNERSNSHKGMDREKDGYRDDRSKCRDSSWSDRNRDWEGSKDGWKKKNDSINKKETKDGDVDFDHEREWESQRRERERTDNEKLLARPGYRKGRGGTTDSIEIRPKSNDFGREESSSTFAGRKTETGQQPDFTSATSDEDWGYLQEDRARMADIYGPADDQERYPDDGSSMLDQSLGRNNIEMQGGKGRGQKPVLSYTRSGGGPSSASGSQPPPFGNNQGSGSFNRTPLQGTKGSRLGRGGRGRITGRDGQRVGIQLPMMGPPFGPLGLPTGPMQTLGPNMSPAPGPPMGIGVLIPPFGGPNVWPGARGVDMNMLAVPPGLSPIPPGPSGPRFAPNMGTGPNPGMFFNQPGPVRGVTPNISGPGFNAMGTMGRGMPHDKTPGGWAPPRISGPPGKAPSRGEQNDYSQNFVDTGMRPQNFIRELELTSIVEDYPKLRELIQKKDEIVAKSASPPMYYKCDLHEFVLSPEFFATKFDVILVDPPWEEYVHRAPGVADHMEYWTFEEILNLKIEAIADTPSFIFLWVGDGVGLEQGRQCLKKWGFRRCEDICWVKTNKSNATPGLRHDSHTLFQHSKEHCLMGIKGTVRRSTDGHIIHANIDTDIIIAEEPPYGSTTKPEDLYRIIEHFSLGRRRLELFGEDHNIRSGWLTVGKGLSSSNFNSEAYVRNFADKDGKVWVGGGGRNPPPDAPHLVLTTPEIESLRPKSPPAKNQQQPQSTSLSLTTMSSTNRRPAVNSPQNPTALSLNQEASSSNPSTPVPWASSPMGGLKGGLDAGNVVSDDKFFDSYGYNNPSCAQVSADHLEFDSSHGALNML</sequence>
<feature type="compositionally biased region" description="Basic and acidic residues" evidence="4">
    <location>
        <begin position="516"/>
        <end position="530"/>
    </location>
</feature>
<dbReference type="PANTHER" id="PTHR13107:SF0">
    <property type="entry name" value="N6-ADENOSINE-METHYLTRANSFERASE NON-CATALYTIC SUBUNIT"/>
    <property type="match status" value="1"/>
</dbReference>
<dbReference type="InterPro" id="IPR045123">
    <property type="entry name" value="METTL14-like"/>
</dbReference>
<feature type="compositionally biased region" description="Polar residues" evidence="4">
    <location>
        <begin position="1148"/>
        <end position="1168"/>
    </location>
</feature>
<dbReference type="FunCoup" id="A0A200QU54">
    <property type="interactions" value="1519"/>
</dbReference>
<keyword evidence="2" id="KW-0539">Nucleus</keyword>